<reference evidence="3" key="1">
    <citation type="journal article" date="2019" name="Int. J. Syst. Evol. Microbiol.">
        <title>The Global Catalogue of Microorganisms (GCM) 10K type strain sequencing project: providing services to taxonomists for standard genome sequencing and annotation.</title>
        <authorList>
            <consortium name="The Broad Institute Genomics Platform"/>
            <consortium name="The Broad Institute Genome Sequencing Center for Infectious Disease"/>
            <person name="Wu L."/>
            <person name="Ma J."/>
        </authorList>
    </citation>
    <scope>NUCLEOTIDE SEQUENCE [LARGE SCALE GENOMIC DNA]</scope>
    <source>
        <strain evidence="3">CCUG 60898</strain>
    </source>
</reference>
<dbReference type="EMBL" id="JBHTJP010000032">
    <property type="protein sequence ID" value="MFD0975695.1"/>
    <property type="molecule type" value="Genomic_DNA"/>
</dbReference>
<feature type="chain" id="PRO_5047029991" evidence="1">
    <location>
        <begin position="22"/>
        <end position="158"/>
    </location>
</feature>
<dbReference type="RefSeq" id="WP_380736737.1">
    <property type="nucleotide sequence ID" value="NZ_JBHTJP010000032.1"/>
</dbReference>
<dbReference type="Proteomes" id="UP001597100">
    <property type="component" value="Unassembled WGS sequence"/>
</dbReference>
<comment type="caution">
    <text evidence="2">The sequence shown here is derived from an EMBL/GenBank/DDBJ whole genome shotgun (WGS) entry which is preliminary data.</text>
</comment>
<gene>
    <name evidence="2" type="ORF">ACFQ1G_02720</name>
</gene>
<name>A0ABW3IDT9_9FLAO</name>
<organism evidence="2 3">
    <name type="scientific">Salinimicrobium gaetbulicola</name>
    <dbReference type="NCBI Taxonomy" id="999702"/>
    <lineage>
        <taxon>Bacteria</taxon>
        <taxon>Pseudomonadati</taxon>
        <taxon>Bacteroidota</taxon>
        <taxon>Flavobacteriia</taxon>
        <taxon>Flavobacteriales</taxon>
        <taxon>Flavobacteriaceae</taxon>
        <taxon>Salinimicrobium</taxon>
    </lineage>
</organism>
<dbReference type="PROSITE" id="PS51257">
    <property type="entry name" value="PROKAR_LIPOPROTEIN"/>
    <property type="match status" value="1"/>
</dbReference>
<sequence length="158" mass="17833">MKKIALMLFMLGALVSCGTSAVVKEANATMKGDWVLSSITYPGNETAFKVTLFNDVSSECLENSSWKFVSNNNTGSYVLSGMNCGNETRFFRWSIKEVNAEAGNYDFMLKPTDEDYKSATDQGFRINLTNLDGNQMVWEQTITFEGEPFTIRMNFYKQ</sequence>
<proteinExistence type="predicted"/>
<evidence type="ECO:0000313" key="2">
    <source>
        <dbReference type="EMBL" id="MFD0975695.1"/>
    </source>
</evidence>
<evidence type="ECO:0000256" key="1">
    <source>
        <dbReference type="SAM" id="SignalP"/>
    </source>
</evidence>
<accession>A0ABW3IDT9</accession>
<keyword evidence="1" id="KW-0732">Signal</keyword>
<keyword evidence="3" id="KW-1185">Reference proteome</keyword>
<evidence type="ECO:0000313" key="3">
    <source>
        <dbReference type="Proteomes" id="UP001597100"/>
    </source>
</evidence>
<protein>
    <submittedName>
        <fullName evidence="2">Lipocalin</fullName>
    </submittedName>
</protein>
<feature type="signal peptide" evidence="1">
    <location>
        <begin position="1"/>
        <end position="21"/>
    </location>
</feature>